<dbReference type="PANTHER" id="PTHR43711:SF1">
    <property type="entry name" value="HISTIDINE KINASE 1"/>
    <property type="match status" value="1"/>
</dbReference>
<evidence type="ECO:0000259" key="7">
    <source>
        <dbReference type="PROSITE" id="PS50113"/>
    </source>
</evidence>
<dbReference type="InterPro" id="IPR036890">
    <property type="entry name" value="HATPase_C_sf"/>
</dbReference>
<dbReference type="Pfam" id="PF08448">
    <property type="entry name" value="PAS_4"/>
    <property type="match status" value="1"/>
</dbReference>
<dbReference type="PANTHER" id="PTHR43711">
    <property type="entry name" value="TWO-COMPONENT HISTIDINE KINASE"/>
    <property type="match status" value="1"/>
</dbReference>
<dbReference type="GO" id="GO:0000160">
    <property type="term" value="P:phosphorelay signal transduction system"/>
    <property type="evidence" value="ECO:0007669"/>
    <property type="project" value="UniProtKB-KW"/>
</dbReference>
<accession>A0ABD5S3L1</accession>
<feature type="non-terminal residue" evidence="8">
    <location>
        <position position="268"/>
    </location>
</feature>
<dbReference type="NCBIfam" id="TIGR00229">
    <property type="entry name" value="sensory_box"/>
    <property type="match status" value="1"/>
</dbReference>
<dbReference type="CDD" id="cd00082">
    <property type="entry name" value="HisKA"/>
    <property type="match status" value="1"/>
</dbReference>
<evidence type="ECO:0000256" key="5">
    <source>
        <dbReference type="ARBA" id="ARBA00023012"/>
    </source>
</evidence>
<dbReference type="GO" id="GO:0004673">
    <property type="term" value="F:protein histidine kinase activity"/>
    <property type="evidence" value="ECO:0007669"/>
    <property type="project" value="UniProtKB-EC"/>
</dbReference>
<dbReference type="InterPro" id="IPR000014">
    <property type="entry name" value="PAS"/>
</dbReference>
<evidence type="ECO:0000256" key="1">
    <source>
        <dbReference type="ARBA" id="ARBA00000085"/>
    </source>
</evidence>
<sequence length="268" mass="29796">MSRGGGERRDDTTGTIVETVPIGVTTIDETGTIRWANQVYADTLGIPREELTGTAYSELVAAGYYETAAVERYLDVVRSLLSSSAPDDHRSYLVRTRLPDGETLVHDVSTALLPFDDGEFRGTVNAFRDVTTQKAYERELDRQNERLEEFASVVSHDLRNPLNIAMGYVDLALETGDREALLEVKRAHERMETLIDDLLSLAVDGQHVRESQPTDVETVVRRAWRSVETGDGALVVVDGLDGVDADPSRLQQLFENLFRNSIEHGSTE</sequence>
<dbReference type="PROSITE" id="PS50113">
    <property type="entry name" value="PAC"/>
    <property type="match status" value="1"/>
</dbReference>
<keyword evidence="9" id="KW-1185">Reference proteome</keyword>
<dbReference type="PROSITE" id="PS50112">
    <property type="entry name" value="PAS"/>
    <property type="match status" value="1"/>
</dbReference>
<dbReference type="Proteomes" id="UP001596328">
    <property type="component" value="Unassembled WGS sequence"/>
</dbReference>
<dbReference type="InterPro" id="IPR036097">
    <property type="entry name" value="HisK_dim/P_sf"/>
</dbReference>
<dbReference type="InterPro" id="IPR003661">
    <property type="entry name" value="HisK_dim/P_dom"/>
</dbReference>
<feature type="domain" description="PAS" evidence="6">
    <location>
        <begin position="9"/>
        <end position="84"/>
    </location>
</feature>
<evidence type="ECO:0000313" key="9">
    <source>
        <dbReference type="Proteomes" id="UP001596328"/>
    </source>
</evidence>
<evidence type="ECO:0000256" key="4">
    <source>
        <dbReference type="ARBA" id="ARBA00022777"/>
    </source>
</evidence>
<keyword evidence="3" id="KW-0808">Transferase</keyword>
<dbReference type="InterPro" id="IPR000700">
    <property type="entry name" value="PAS-assoc_C"/>
</dbReference>
<gene>
    <name evidence="8" type="ORF">ACFQE1_17575</name>
</gene>
<evidence type="ECO:0000256" key="3">
    <source>
        <dbReference type="ARBA" id="ARBA00022679"/>
    </source>
</evidence>
<dbReference type="CDD" id="cd00130">
    <property type="entry name" value="PAS"/>
    <property type="match status" value="1"/>
</dbReference>
<dbReference type="Gene3D" id="1.10.287.130">
    <property type="match status" value="1"/>
</dbReference>
<feature type="domain" description="PAC" evidence="7">
    <location>
        <begin position="90"/>
        <end position="142"/>
    </location>
</feature>
<protein>
    <recommendedName>
        <fullName evidence="2">histidine kinase</fullName>
        <ecNumber evidence="2">2.7.13.3</ecNumber>
    </recommendedName>
</protein>
<organism evidence="8 9">
    <name type="scientific">Halobium palmae</name>
    <dbReference type="NCBI Taxonomy" id="1776492"/>
    <lineage>
        <taxon>Archaea</taxon>
        <taxon>Methanobacteriati</taxon>
        <taxon>Methanobacteriota</taxon>
        <taxon>Stenosarchaea group</taxon>
        <taxon>Halobacteria</taxon>
        <taxon>Halobacteriales</taxon>
        <taxon>Haloferacaceae</taxon>
        <taxon>Halobium</taxon>
    </lineage>
</organism>
<reference evidence="8 9" key="1">
    <citation type="journal article" date="2019" name="Int. J. Syst. Evol. Microbiol.">
        <title>The Global Catalogue of Microorganisms (GCM) 10K type strain sequencing project: providing services to taxonomists for standard genome sequencing and annotation.</title>
        <authorList>
            <consortium name="The Broad Institute Genomics Platform"/>
            <consortium name="The Broad Institute Genome Sequencing Center for Infectious Disease"/>
            <person name="Wu L."/>
            <person name="Ma J."/>
        </authorList>
    </citation>
    <scope>NUCLEOTIDE SEQUENCE [LARGE SCALE GENOMIC DNA]</scope>
    <source>
        <strain evidence="8 9">NBRC 111368</strain>
    </source>
</reference>
<dbReference type="SMART" id="SM00091">
    <property type="entry name" value="PAS"/>
    <property type="match status" value="1"/>
</dbReference>
<name>A0ABD5S3L1_9EURY</name>
<evidence type="ECO:0000256" key="2">
    <source>
        <dbReference type="ARBA" id="ARBA00012438"/>
    </source>
</evidence>
<keyword evidence="5" id="KW-0902">Two-component regulatory system</keyword>
<dbReference type="InterPro" id="IPR050736">
    <property type="entry name" value="Sensor_HK_Regulatory"/>
</dbReference>
<evidence type="ECO:0000313" key="8">
    <source>
        <dbReference type="EMBL" id="MFC6726139.1"/>
    </source>
</evidence>
<dbReference type="SUPFAM" id="SSF47384">
    <property type="entry name" value="Homodimeric domain of signal transducing histidine kinase"/>
    <property type="match status" value="1"/>
</dbReference>
<proteinExistence type="predicted"/>
<keyword evidence="4 8" id="KW-0418">Kinase</keyword>
<evidence type="ECO:0000259" key="6">
    <source>
        <dbReference type="PROSITE" id="PS50112"/>
    </source>
</evidence>
<dbReference type="EMBL" id="JBHSWU010000914">
    <property type="protein sequence ID" value="MFC6726139.1"/>
    <property type="molecule type" value="Genomic_DNA"/>
</dbReference>
<dbReference type="EC" id="2.7.13.3" evidence="2"/>
<dbReference type="SUPFAM" id="SSF55874">
    <property type="entry name" value="ATPase domain of HSP90 chaperone/DNA topoisomerase II/histidine kinase"/>
    <property type="match status" value="1"/>
</dbReference>
<dbReference type="InterPro" id="IPR013656">
    <property type="entry name" value="PAS_4"/>
</dbReference>
<dbReference type="Gene3D" id="3.30.450.20">
    <property type="entry name" value="PAS domain"/>
    <property type="match status" value="1"/>
</dbReference>
<dbReference type="InterPro" id="IPR035965">
    <property type="entry name" value="PAS-like_dom_sf"/>
</dbReference>
<dbReference type="AlphaFoldDB" id="A0ABD5S3L1"/>
<dbReference type="Pfam" id="PF00512">
    <property type="entry name" value="HisKA"/>
    <property type="match status" value="1"/>
</dbReference>
<comment type="caution">
    <text evidence="8">The sequence shown here is derived from an EMBL/GenBank/DDBJ whole genome shotgun (WGS) entry which is preliminary data.</text>
</comment>
<comment type="catalytic activity">
    <reaction evidence="1">
        <text>ATP + protein L-histidine = ADP + protein N-phospho-L-histidine.</text>
        <dbReference type="EC" id="2.7.13.3"/>
    </reaction>
</comment>
<dbReference type="SMART" id="SM00388">
    <property type="entry name" value="HisKA"/>
    <property type="match status" value="1"/>
</dbReference>
<dbReference type="SUPFAM" id="SSF55785">
    <property type="entry name" value="PYP-like sensor domain (PAS domain)"/>
    <property type="match status" value="1"/>
</dbReference>